<protein>
    <submittedName>
        <fullName evidence="1">Uncharacterized protein</fullName>
    </submittedName>
</protein>
<evidence type="ECO:0000313" key="2">
    <source>
        <dbReference type="Proteomes" id="UP000323225"/>
    </source>
</evidence>
<accession>A0A5Q6PIT5</accession>
<evidence type="ECO:0000313" key="1">
    <source>
        <dbReference type="EMBL" id="KAA1254767.1"/>
    </source>
</evidence>
<gene>
    <name evidence="1" type="ORF">F0M16_10900</name>
</gene>
<proteinExistence type="predicted"/>
<organism evidence="1 2">
    <name type="scientific">Vibrio cholerae</name>
    <dbReference type="NCBI Taxonomy" id="666"/>
    <lineage>
        <taxon>Bacteria</taxon>
        <taxon>Pseudomonadati</taxon>
        <taxon>Pseudomonadota</taxon>
        <taxon>Gammaproteobacteria</taxon>
        <taxon>Vibrionales</taxon>
        <taxon>Vibrionaceae</taxon>
        <taxon>Vibrio</taxon>
    </lineage>
</organism>
<dbReference type="Proteomes" id="UP000323225">
    <property type="component" value="Unassembled WGS sequence"/>
</dbReference>
<sequence>MFLDSILAIANVRVRLTPSLVEDICKLSGTDKFSKALPNLEIAIKTVSGILDDINRGCKVYVVDAEGNKGKISFNVQCALGDDEEDESAIVRNRITKGLANDIITLAERMGFKRKDGKATTISNALPYLHAAIIIAEDLKERLDNGTKFYLVEPNGEKYIMRFFQ</sequence>
<name>A0A5Q6PIT5_VIBCL</name>
<reference evidence="1 2" key="1">
    <citation type="submission" date="2019-09" db="EMBL/GenBank/DDBJ databases">
        <authorList>
            <person name="Kritzky A."/>
            <person name="Schelkanova E.Y."/>
            <person name="Alkhova Z.V."/>
            <person name="Smirnova N.I."/>
        </authorList>
    </citation>
    <scope>NUCLEOTIDE SEQUENCE [LARGE SCALE GENOMIC DNA]</scope>
    <source>
        <strain evidence="1 2">M1526</strain>
    </source>
</reference>
<comment type="caution">
    <text evidence="1">The sequence shown here is derived from an EMBL/GenBank/DDBJ whole genome shotgun (WGS) entry which is preliminary data.</text>
</comment>
<dbReference type="EMBL" id="VUAA01000010">
    <property type="protein sequence ID" value="KAA1254767.1"/>
    <property type="molecule type" value="Genomic_DNA"/>
</dbReference>
<dbReference type="AlphaFoldDB" id="A0A5Q6PIT5"/>